<keyword evidence="2" id="KW-1185">Reference proteome</keyword>
<reference evidence="1 2" key="1">
    <citation type="submission" date="2024-09" db="EMBL/GenBank/DDBJ databases">
        <authorList>
            <person name="Zhang Z.-H."/>
        </authorList>
    </citation>
    <scope>NUCLEOTIDE SEQUENCE [LARGE SCALE GENOMIC DNA]</scope>
    <source>
        <strain evidence="1 2">HHTR114</strain>
    </source>
</reference>
<sequence length="347" mass="38193">MKIIGNPDWTNPAVRLKNAIVAPARRAAALAGRWTPYAAAELETRQTQTLTLSGDKPEQKRLVYAAPRPESETVQNLLYTAEGMGVADGRIVERFSIRAPSLPEILKTPAAPARRIAQGTVIEAETPYTYGDWVGDFICALVCAEKIAEPMVMPASLAGKPYVKRDIAALGLTMEVAEAPVLIEQATVLRKRIPSYYWSEKEVSAYRKAFDLTPPPAREGSITYLGRFGTVSESVQRDYPTEETAAIVKSLGGDVFDTHNSSPEVFNDMAANMETVIADQGSAIFGVMHWRTKNLIELTRRDWWHSANLFIAKGAGVENYAVIAVDDLDEAALRARIEEHLKEFGVI</sequence>
<dbReference type="Proteomes" id="UP001596116">
    <property type="component" value="Unassembled WGS sequence"/>
</dbReference>
<dbReference type="EMBL" id="JBHPON010000001">
    <property type="protein sequence ID" value="MFC6034424.1"/>
    <property type="molecule type" value="Genomic_DNA"/>
</dbReference>
<organism evidence="1 2">
    <name type="scientific">Hyphococcus aureus</name>
    <dbReference type="NCBI Taxonomy" id="2666033"/>
    <lineage>
        <taxon>Bacteria</taxon>
        <taxon>Pseudomonadati</taxon>
        <taxon>Pseudomonadota</taxon>
        <taxon>Alphaproteobacteria</taxon>
        <taxon>Parvularculales</taxon>
        <taxon>Parvularculaceae</taxon>
        <taxon>Hyphococcus</taxon>
    </lineage>
</organism>
<gene>
    <name evidence="1" type="ORF">ACFMB1_02650</name>
</gene>
<dbReference type="RefSeq" id="WP_379880256.1">
    <property type="nucleotide sequence ID" value="NZ_JBHPON010000001.1"/>
</dbReference>
<protein>
    <submittedName>
        <fullName evidence="1">Uncharacterized protein</fullName>
    </submittedName>
</protein>
<evidence type="ECO:0000313" key="1">
    <source>
        <dbReference type="EMBL" id="MFC6034424.1"/>
    </source>
</evidence>
<evidence type="ECO:0000313" key="2">
    <source>
        <dbReference type="Proteomes" id="UP001596116"/>
    </source>
</evidence>
<accession>A0ABW1KRJ2</accession>
<proteinExistence type="predicted"/>
<comment type="caution">
    <text evidence="1">The sequence shown here is derived from an EMBL/GenBank/DDBJ whole genome shotgun (WGS) entry which is preliminary data.</text>
</comment>
<name>A0ABW1KRJ2_9PROT</name>